<keyword evidence="5" id="KW-0813">Transport</keyword>
<keyword evidence="9" id="KW-1185">Reference proteome</keyword>
<gene>
    <name evidence="10 11 12" type="primary">LOC116307976</name>
</gene>
<dbReference type="RefSeq" id="XP_031574172.1">
    <property type="nucleotide sequence ID" value="XM_031718312.1"/>
</dbReference>
<comment type="subcellular location">
    <subcellularLocation>
        <location evidence="1">Membrane</location>
        <topology evidence="1">Multi-pass membrane protein</topology>
    </subcellularLocation>
</comment>
<evidence type="ECO:0000313" key="11">
    <source>
        <dbReference type="RefSeq" id="XP_031574172.1"/>
    </source>
</evidence>
<keyword evidence="3 5" id="KW-1133">Transmembrane helix</keyword>
<evidence type="ECO:0000256" key="3">
    <source>
        <dbReference type="ARBA" id="ARBA00022989"/>
    </source>
</evidence>
<dbReference type="PANTHER" id="PTHR18945">
    <property type="entry name" value="NEUROTRANSMITTER GATED ION CHANNEL"/>
    <property type="match status" value="1"/>
</dbReference>
<comment type="similarity">
    <text evidence="5">Belongs to the ligand-gated ion channel (TC 1.A.9) family.</text>
</comment>
<dbReference type="KEGG" id="aten:116307976"/>
<dbReference type="GeneID" id="116307976"/>
<dbReference type="RefSeq" id="XP_031574173.1">
    <property type="nucleotide sequence ID" value="XM_031718313.1"/>
</dbReference>
<dbReference type="InterPro" id="IPR036719">
    <property type="entry name" value="Neuro-gated_channel_TM_sf"/>
</dbReference>
<accession>A0A6P8J3E4</accession>
<proteinExistence type="inferred from homology"/>
<evidence type="ECO:0000259" key="7">
    <source>
        <dbReference type="Pfam" id="PF02931"/>
    </source>
</evidence>
<dbReference type="Pfam" id="PF02932">
    <property type="entry name" value="Neur_chan_memb"/>
    <property type="match status" value="1"/>
</dbReference>
<feature type="domain" description="Neurotransmitter-gated ion-channel transmembrane" evidence="8">
    <location>
        <begin position="270"/>
        <end position="522"/>
    </location>
</feature>
<dbReference type="InterPro" id="IPR036734">
    <property type="entry name" value="Neur_chan_lig-bd_sf"/>
</dbReference>
<dbReference type="Gene3D" id="2.70.170.10">
    <property type="entry name" value="Neurotransmitter-gated ion-channel ligand-binding domain"/>
    <property type="match status" value="1"/>
</dbReference>
<evidence type="ECO:0000256" key="1">
    <source>
        <dbReference type="ARBA" id="ARBA00004141"/>
    </source>
</evidence>
<dbReference type="FunFam" id="1.20.58.390:FF:000043">
    <property type="entry name" value="AcetylCholine Receptor"/>
    <property type="match status" value="1"/>
</dbReference>
<evidence type="ECO:0000256" key="5">
    <source>
        <dbReference type="RuleBase" id="RU000687"/>
    </source>
</evidence>
<evidence type="ECO:0000313" key="10">
    <source>
        <dbReference type="RefSeq" id="XP_031574171.1"/>
    </source>
</evidence>
<dbReference type="SUPFAM" id="SSF63712">
    <property type="entry name" value="Nicotinic receptor ligand binding domain-like"/>
    <property type="match status" value="1"/>
</dbReference>
<dbReference type="GO" id="GO:0004888">
    <property type="term" value="F:transmembrane signaling receptor activity"/>
    <property type="evidence" value="ECO:0007669"/>
    <property type="project" value="InterPro"/>
</dbReference>
<dbReference type="CDD" id="cd18997">
    <property type="entry name" value="LGIC_ECD_nAChR"/>
    <property type="match status" value="1"/>
</dbReference>
<feature type="signal peptide" evidence="5">
    <location>
        <begin position="1"/>
        <end position="17"/>
    </location>
</feature>
<organism evidence="9 11">
    <name type="scientific">Actinia tenebrosa</name>
    <name type="common">Australian red waratah sea anemone</name>
    <dbReference type="NCBI Taxonomy" id="6105"/>
    <lineage>
        <taxon>Eukaryota</taxon>
        <taxon>Metazoa</taxon>
        <taxon>Cnidaria</taxon>
        <taxon>Anthozoa</taxon>
        <taxon>Hexacorallia</taxon>
        <taxon>Actiniaria</taxon>
        <taxon>Actiniidae</taxon>
        <taxon>Actinia</taxon>
    </lineage>
</organism>
<evidence type="ECO:0000256" key="6">
    <source>
        <dbReference type="SAM" id="MobiDB-lite"/>
    </source>
</evidence>
<keyword evidence="4 5" id="KW-0472">Membrane</keyword>
<dbReference type="InterPro" id="IPR006201">
    <property type="entry name" value="Neur_channel"/>
</dbReference>
<dbReference type="Pfam" id="PF02931">
    <property type="entry name" value="Neur_chan_LBD"/>
    <property type="match status" value="1"/>
</dbReference>
<dbReference type="FunFam" id="2.70.170.10:FF:000030">
    <property type="entry name" value="AcetylCholine Receptor"/>
    <property type="match status" value="1"/>
</dbReference>
<feature type="transmembrane region" description="Helical" evidence="5">
    <location>
        <begin position="501"/>
        <end position="523"/>
    </location>
</feature>
<feature type="transmembrane region" description="Helical" evidence="5">
    <location>
        <begin position="264"/>
        <end position="283"/>
    </location>
</feature>
<keyword evidence="5" id="KW-0406">Ion transport</keyword>
<sequence length="534" mass="61818">MWITIVVITTFIVPSITITSSSMPSFTKVLIGNETEEERLFRHLFKNYKERRLVQPVVDRSKPIKVEFDAHLLGLAKVNEKEQSIKTHLWLREEWNNPLLTWTPTEFDNIKEISVPANMLWVPDIILYNKYVPAPRICHYCADDRDEGVSVFNTKVIVKYDGNNTWRAPAIYNSMCVLDVKYFPFDEQTCDLVFASWTRDIKSLNLVVGNNRVSRSPKDTKFFQENEEWRVLFATIERKEVKFDWSESPVAEVTISLRLQRRTYYYVMNLILPCTLIACTIFLEFILPAESGERVGLGITILLSMAVFQELTSEKLPSSSEHFPLLAMYYSVSIMEIGTALAATCIILNIYHRKTEMPAWFRRLVLGWLAPLVKCKPRCTSREIMETQHEEAMINMMTFKSSDVRRNDVYEFDRESVDLDMDLIENSAQSRCTQRDHLVAPNGSVPCNNIPRKRSTRGCQDEDNCNTDQSINDPMNVHRLQLSERMNEEIRRKEWQDAARVLDRVLLVVSIVVGSASAMAIFLQSPRIRGLFIP</sequence>
<dbReference type="OrthoDB" id="5964832at2759"/>
<dbReference type="Proteomes" id="UP000515163">
    <property type="component" value="Unplaced"/>
</dbReference>
<dbReference type="InterPro" id="IPR018000">
    <property type="entry name" value="Neurotransmitter_ion_chnl_CS"/>
</dbReference>
<evidence type="ECO:0000256" key="2">
    <source>
        <dbReference type="ARBA" id="ARBA00022692"/>
    </source>
</evidence>
<feature type="transmembrane region" description="Helical" evidence="5">
    <location>
        <begin position="327"/>
        <end position="351"/>
    </location>
</feature>
<evidence type="ECO:0000313" key="9">
    <source>
        <dbReference type="Proteomes" id="UP000515163"/>
    </source>
</evidence>
<evidence type="ECO:0000313" key="12">
    <source>
        <dbReference type="RefSeq" id="XP_031574173.1"/>
    </source>
</evidence>
<feature type="region of interest" description="Disordered" evidence="6">
    <location>
        <begin position="449"/>
        <end position="472"/>
    </location>
</feature>
<name>A0A6P8J3E4_ACTTE</name>
<keyword evidence="2 5" id="KW-0812">Transmembrane</keyword>
<dbReference type="GO" id="GO:0005230">
    <property type="term" value="F:extracellular ligand-gated monoatomic ion channel activity"/>
    <property type="evidence" value="ECO:0007669"/>
    <property type="project" value="InterPro"/>
</dbReference>
<keyword evidence="5" id="KW-0407">Ion channel</keyword>
<dbReference type="PROSITE" id="PS00236">
    <property type="entry name" value="NEUROTR_ION_CHANNEL"/>
    <property type="match status" value="1"/>
</dbReference>
<feature type="chain" id="PRO_5044519133" evidence="5">
    <location>
        <begin position="18"/>
        <end position="534"/>
    </location>
</feature>
<dbReference type="RefSeq" id="XP_031574171.1">
    <property type="nucleotide sequence ID" value="XM_031718311.1"/>
</dbReference>
<dbReference type="PRINTS" id="PR00252">
    <property type="entry name" value="NRIONCHANNEL"/>
</dbReference>
<dbReference type="AlphaFoldDB" id="A0A6P8J3E4"/>
<dbReference type="SUPFAM" id="SSF90112">
    <property type="entry name" value="Neurotransmitter-gated ion-channel transmembrane pore"/>
    <property type="match status" value="1"/>
</dbReference>
<comment type="caution">
    <text evidence="5">Lacks conserved residue(s) required for the propagation of feature annotation.</text>
</comment>
<feature type="domain" description="Neurotransmitter-gated ion-channel ligand-binding" evidence="7">
    <location>
        <begin position="37"/>
        <end position="263"/>
    </location>
</feature>
<dbReference type="CDD" id="cd19051">
    <property type="entry name" value="LGIC_TM_cation"/>
    <property type="match status" value="1"/>
</dbReference>
<keyword evidence="5" id="KW-0732">Signal</keyword>
<evidence type="ECO:0000256" key="4">
    <source>
        <dbReference type="ARBA" id="ARBA00023136"/>
    </source>
</evidence>
<dbReference type="InterPro" id="IPR006202">
    <property type="entry name" value="Neur_chan_lig-bd"/>
</dbReference>
<dbReference type="GO" id="GO:0016020">
    <property type="term" value="C:membrane"/>
    <property type="evidence" value="ECO:0007669"/>
    <property type="project" value="UniProtKB-SubCell"/>
</dbReference>
<evidence type="ECO:0000259" key="8">
    <source>
        <dbReference type="Pfam" id="PF02932"/>
    </source>
</evidence>
<protein>
    <submittedName>
        <fullName evidence="10 11">Neuronal acetylcholine receptor subunit alpha-10-like isoform X1</fullName>
    </submittedName>
</protein>
<reference evidence="10 11" key="1">
    <citation type="submission" date="2025-04" db="UniProtKB">
        <authorList>
            <consortium name="RefSeq"/>
        </authorList>
    </citation>
    <scope>IDENTIFICATION</scope>
    <source>
        <tissue evidence="10 11">Tentacle</tissue>
    </source>
</reference>
<dbReference type="InterPro" id="IPR006029">
    <property type="entry name" value="Neurotrans-gated_channel_TM"/>
</dbReference>
<dbReference type="Gene3D" id="1.20.58.390">
    <property type="entry name" value="Neurotransmitter-gated ion-channel transmembrane domain"/>
    <property type="match status" value="1"/>
</dbReference>
<dbReference type="InterPro" id="IPR038050">
    <property type="entry name" value="Neuro_actylchol_rec"/>
</dbReference>